<comment type="caution">
    <text evidence="2">The sequence shown here is derived from an EMBL/GenBank/DDBJ whole genome shotgun (WGS) entry which is preliminary data.</text>
</comment>
<sequence>MGERISTAIQREWHHHPRRSHSQQQQLTHTDTRNEKEEKCTGNTQRLPPIAAGVTAGVSLFTTRQHTPSNTHTQNNQRDAKGHGRSFQSPRAASSRFTVLSSSSHHPARPNNPSAYKPTAGDTHRHLQLLIGNQSTVFPGTLSHTTHWLHATNNTPVVRQQDTSRSPVLPLRKGRRSRNLVNACILSVHTAPQRFKHGMCVHVLVRLSAPTLVKQLCGTRESKESNGRERQIAHTQITHIITHTRSRGMGALNHNK</sequence>
<organism evidence="2 3">
    <name type="scientific">Trypanosoma cruzi Dm28c</name>
    <dbReference type="NCBI Taxonomy" id="1416333"/>
    <lineage>
        <taxon>Eukaryota</taxon>
        <taxon>Discoba</taxon>
        <taxon>Euglenozoa</taxon>
        <taxon>Kinetoplastea</taxon>
        <taxon>Metakinetoplastina</taxon>
        <taxon>Trypanosomatida</taxon>
        <taxon>Trypanosomatidae</taxon>
        <taxon>Trypanosoma</taxon>
        <taxon>Schizotrypanum</taxon>
    </lineage>
</organism>
<evidence type="ECO:0000256" key="1">
    <source>
        <dbReference type="SAM" id="MobiDB-lite"/>
    </source>
</evidence>
<dbReference type="Proteomes" id="UP000017861">
    <property type="component" value="Unassembled WGS sequence"/>
</dbReference>
<dbReference type="AlphaFoldDB" id="V5BDH9"/>
<reference evidence="2 3" key="1">
    <citation type="journal article" date="2014" name="Genome Announc.">
        <title>Trypanosoma cruzi Clone Dm28c Draft Genome Sequence.</title>
        <authorList>
            <person name="Grisard E.C."/>
            <person name="Teixeira S.M."/>
            <person name="de Almeida L.G."/>
            <person name="Stoco P.H."/>
            <person name="Gerber A.L."/>
            <person name="Talavera-Lopez C."/>
            <person name="Lima O.C."/>
            <person name="Andersson B."/>
            <person name="de Vasconcelos A.T."/>
        </authorList>
    </citation>
    <scope>NUCLEOTIDE SEQUENCE [LARGE SCALE GENOMIC DNA]</scope>
    <source>
        <strain evidence="2 3">Dm28c</strain>
    </source>
</reference>
<feature type="region of interest" description="Disordered" evidence="1">
    <location>
        <begin position="63"/>
        <end position="120"/>
    </location>
</feature>
<gene>
    <name evidence="2" type="ORF">TCDM_09849</name>
</gene>
<feature type="compositionally biased region" description="Basic and acidic residues" evidence="1">
    <location>
        <begin position="30"/>
        <end position="40"/>
    </location>
</feature>
<name>V5BDH9_TRYCR</name>
<proteinExistence type="predicted"/>
<evidence type="ECO:0000313" key="3">
    <source>
        <dbReference type="Proteomes" id="UP000017861"/>
    </source>
</evidence>
<accession>V5BDH9</accession>
<dbReference type="VEuPathDB" id="TriTrypDB:TCDM_09849"/>
<feature type="compositionally biased region" description="Polar residues" evidence="1">
    <location>
        <begin position="63"/>
        <end position="77"/>
    </location>
</feature>
<feature type="region of interest" description="Disordered" evidence="1">
    <location>
        <begin position="1"/>
        <end position="51"/>
    </location>
</feature>
<protein>
    <submittedName>
        <fullName evidence="2">Uncharacterized protein</fullName>
    </submittedName>
</protein>
<feature type="compositionally biased region" description="Polar residues" evidence="1">
    <location>
        <begin position="86"/>
        <end position="105"/>
    </location>
</feature>
<dbReference type="EMBL" id="AYLP01000181">
    <property type="protein sequence ID" value="ESS62483.1"/>
    <property type="molecule type" value="Genomic_DNA"/>
</dbReference>
<evidence type="ECO:0000313" key="2">
    <source>
        <dbReference type="EMBL" id="ESS62483.1"/>
    </source>
</evidence>